<proteinExistence type="predicted"/>
<feature type="region of interest" description="Disordered" evidence="1">
    <location>
        <begin position="474"/>
        <end position="516"/>
    </location>
</feature>
<dbReference type="EMBL" id="JBBXMP010000021">
    <property type="protein sequence ID" value="KAL0068003.1"/>
    <property type="molecule type" value="Genomic_DNA"/>
</dbReference>
<evidence type="ECO:0000313" key="3">
    <source>
        <dbReference type="Proteomes" id="UP001437256"/>
    </source>
</evidence>
<protein>
    <submittedName>
        <fullName evidence="2">Uncharacterized protein</fullName>
    </submittedName>
</protein>
<gene>
    <name evidence="2" type="ORF">AAF712_004906</name>
</gene>
<comment type="caution">
    <text evidence="2">The sequence shown here is derived from an EMBL/GenBank/DDBJ whole genome shotgun (WGS) entry which is preliminary data.</text>
</comment>
<feature type="region of interest" description="Disordered" evidence="1">
    <location>
        <begin position="1"/>
        <end position="60"/>
    </location>
</feature>
<feature type="compositionally biased region" description="Basic and acidic residues" evidence="1">
    <location>
        <begin position="682"/>
        <end position="694"/>
    </location>
</feature>
<feature type="compositionally biased region" description="Low complexity" evidence="1">
    <location>
        <begin position="33"/>
        <end position="48"/>
    </location>
</feature>
<sequence length="732" mass="81655">MKGHRTRSQTAGELQRTRSQTTAHCKARSQGTSSKGKSKAPASSTPAQSPAPPKVKARHSGIASIRRVLKLHKKGKGDGIKKHGNRLDDYKDCVRWGVKTITFDVSYIGVLYTGINKYFQVEGVDMAGLPEDGDKQKECLKHFNALMERIGKNQLLKDLEEMLEHDLLKDMLNTSKKDSRAQDTRQLKDVSLEYLRLFLNIPAFNPPLSTHAPKGSRGTDHKQIAHILIPPELLAEFDEDPEAFLCKLENGQIMRTPHDLGLCLYKNGVYNPEDPEEGLFRSLFLVLVWKFIYLGPEAAAMHGVKVIPGEELPTSRGQATKHGLLEPTKETLTYAIVQGVHAIGLSSHWRKGQNGVLNTQLHRAVSNYFNDPHFEKSTLHWWRTEGLNGACIKPSKSQNLEDMDIDPKSMLGKTLQKREFRRQFVEAPNAAKHIGAALRADIQDTTPESIETLETRLEQRRIALVSTVKINWVSTDDNDLPSSSTDNNALPSSSTNDNLPPVSSTKETMTPSWPADDTDIPSWAADHDTTILPPSTDDVDTPQPSRIIGSLINSEQVEDPVEVPNQQYMDWDPDHDNFCLEDEAMAFDETQYVGGSTQTQKPTKKTSDADVLTQAESVTEPETEEDVPVPPIIKKAPTSTTKKTYRRSAATVVINDSDAEDDNEAEEKPKPKPKPKSKGKGKGKEKADNDTRVKEKTKKRKRKDKDDDDTDVQGQPSLNLPKVRLVLRRTDA</sequence>
<feature type="compositionally biased region" description="Polar residues" evidence="1">
    <location>
        <begin position="474"/>
        <end position="511"/>
    </location>
</feature>
<organism evidence="2 3">
    <name type="scientific">Marasmius tenuissimus</name>
    <dbReference type="NCBI Taxonomy" id="585030"/>
    <lineage>
        <taxon>Eukaryota</taxon>
        <taxon>Fungi</taxon>
        <taxon>Dikarya</taxon>
        <taxon>Basidiomycota</taxon>
        <taxon>Agaricomycotina</taxon>
        <taxon>Agaricomycetes</taxon>
        <taxon>Agaricomycetidae</taxon>
        <taxon>Agaricales</taxon>
        <taxon>Marasmiineae</taxon>
        <taxon>Marasmiaceae</taxon>
        <taxon>Marasmius</taxon>
    </lineage>
</organism>
<keyword evidence="3" id="KW-1185">Reference proteome</keyword>
<dbReference type="Pfam" id="PF20414">
    <property type="entry name" value="DUF6698"/>
    <property type="match status" value="1"/>
</dbReference>
<evidence type="ECO:0000313" key="2">
    <source>
        <dbReference type="EMBL" id="KAL0068003.1"/>
    </source>
</evidence>
<feature type="compositionally biased region" description="Polar residues" evidence="1">
    <location>
        <begin position="8"/>
        <end position="23"/>
    </location>
</feature>
<evidence type="ECO:0000256" key="1">
    <source>
        <dbReference type="SAM" id="MobiDB-lite"/>
    </source>
</evidence>
<name>A0ABR3A337_9AGAR</name>
<dbReference type="InterPro" id="IPR046521">
    <property type="entry name" value="DUF6698"/>
</dbReference>
<reference evidence="2 3" key="1">
    <citation type="submission" date="2024-05" db="EMBL/GenBank/DDBJ databases">
        <title>A draft genome resource for the thread blight pathogen Marasmius tenuissimus strain MS-2.</title>
        <authorList>
            <person name="Yulfo-Soto G.E."/>
            <person name="Baruah I.K."/>
            <person name="Amoako-Attah I."/>
            <person name="Bukari Y."/>
            <person name="Meinhardt L.W."/>
            <person name="Bailey B.A."/>
            <person name="Cohen S.P."/>
        </authorList>
    </citation>
    <scope>NUCLEOTIDE SEQUENCE [LARGE SCALE GENOMIC DNA]</scope>
    <source>
        <strain evidence="2 3">MS-2</strain>
    </source>
</reference>
<feature type="region of interest" description="Disordered" evidence="1">
    <location>
        <begin position="592"/>
        <end position="732"/>
    </location>
</feature>
<accession>A0ABR3A337</accession>
<feature type="compositionally biased region" description="Basic residues" evidence="1">
    <location>
        <begin position="671"/>
        <end position="681"/>
    </location>
</feature>
<dbReference type="Proteomes" id="UP001437256">
    <property type="component" value="Unassembled WGS sequence"/>
</dbReference>